<dbReference type="EMBL" id="VDFG01000874">
    <property type="protein sequence ID" value="MBA4466395.1"/>
    <property type="molecule type" value="Genomic_DNA"/>
</dbReference>
<sequence length="351" mass="40135">MVAVLDDTKKNSMAVKLGDMKLLQQLLLDNEEKFLLECTDGEIAGIIRRMLDDDRKNLALLNTVVDQFGLEKNAEPTVLQMVEKVRQLMASEELSFFDKVFQHELLKHQQVMNGMTIHKAAQKVGADIMVAIRPLSAINSENRTHQEQLKGILEILGVRELTGQDADQGIWSRVQDAIAAITGAVGGAPGHEREKATIQDAIRQDHNQLNMLFTDLMQSNDSQKIQECFAKINQLLTVHIAAEEEVVYPRVRGFYGEENTQQLYDQHALWIPWWEELRLISLSTPEFKNRLREIWDHVTNHIRQEENTMLVAIDNNMSSKETEQLAARFDSVKSQLEKRNTGAYYSLRQNV</sequence>
<dbReference type="PANTHER" id="PTHR35585:SF1">
    <property type="entry name" value="HHE DOMAIN PROTEIN (AFU_ORTHOLOGUE AFUA_4G00730)"/>
    <property type="match status" value="1"/>
</dbReference>
<dbReference type="PANTHER" id="PTHR35585">
    <property type="entry name" value="HHE DOMAIN PROTEIN (AFU_ORTHOLOGUE AFUA_4G00730)"/>
    <property type="match status" value="1"/>
</dbReference>
<organism evidence="2 3">
    <name type="scientific">Cylindrospermopsis raciborskii CS-506_A</name>
    <dbReference type="NCBI Taxonomy" id="2585140"/>
    <lineage>
        <taxon>Bacteria</taxon>
        <taxon>Bacillati</taxon>
        <taxon>Cyanobacteriota</taxon>
        <taxon>Cyanophyceae</taxon>
        <taxon>Nostocales</taxon>
        <taxon>Aphanizomenonaceae</taxon>
        <taxon>Cylindrospermopsis</taxon>
    </lineage>
</organism>
<name>A0A838WNU3_9CYAN</name>
<dbReference type="Proteomes" id="UP000538075">
    <property type="component" value="Unassembled WGS sequence"/>
</dbReference>
<dbReference type="Gene3D" id="1.20.120.520">
    <property type="entry name" value="nmb1532 protein domain like"/>
    <property type="match status" value="1"/>
</dbReference>
<comment type="caution">
    <text evidence="2">The sequence shown here is derived from an EMBL/GenBank/DDBJ whole genome shotgun (WGS) entry which is preliminary data.</text>
</comment>
<evidence type="ECO:0000313" key="2">
    <source>
        <dbReference type="EMBL" id="MBA4466395.1"/>
    </source>
</evidence>
<evidence type="ECO:0000313" key="3">
    <source>
        <dbReference type="Proteomes" id="UP000538075"/>
    </source>
</evidence>
<gene>
    <name evidence="2" type="ORF">FHK98_13045</name>
</gene>
<dbReference type="AlphaFoldDB" id="A0A838WNU3"/>
<evidence type="ECO:0000259" key="1">
    <source>
        <dbReference type="Pfam" id="PF01814"/>
    </source>
</evidence>
<accession>A0A838WNU3</accession>
<dbReference type="InterPro" id="IPR012312">
    <property type="entry name" value="Hemerythrin-like"/>
</dbReference>
<feature type="domain" description="Hemerythrin-like" evidence="1">
    <location>
        <begin position="198"/>
        <end position="310"/>
    </location>
</feature>
<protein>
    <submittedName>
        <fullName evidence="2">Hemerythrin domain-containing protein</fullName>
    </submittedName>
</protein>
<reference evidence="2 3" key="1">
    <citation type="journal article" date="2020" name="J. Appl. Phycol.">
        <title>Morphological changes and genome evolution in Raphidiopsis raciborskii CS-506 after 23 years in culture.</title>
        <authorList>
            <person name="Willis A."/>
            <person name="Bent S.J."/>
            <person name="Jameson I.D."/>
        </authorList>
    </citation>
    <scope>NUCLEOTIDE SEQUENCE [LARGE SCALE GENOMIC DNA]</scope>
    <source>
        <strain evidence="2 3">CS-506_A</strain>
    </source>
</reference>
<proteinExistence type="predicted"/>
<dbReference type="Pfam" id="PF01814">
    <property type="entry name" value="Hemerythrin"/>
    <property type="match status" value="1"/>
</dbReference>